<comment type="similarity">
    <text evidence="2 7">Belongs to the PhoU family.</text>
</comment>
<keyword evidence="6 7" id="KW-0592">Phosphate transport</keyword>
<dbReference type="EMBL" id="JAJEQN010000028">
    <property type="protein sequence ID" value="MCC2222172.1"/>
    <property type="molecule type" value="Genomic_DNA"/>
</dbReference>
<dbReference type="GO" id="GO:0045936">
    <property type="term" value="P:negative regulation of phosphate metabolic process"/>
    <property type="evidence" value="ECO:0007669"/>
    <property type="project" value="InterPro"/>
</dbReference>
<sequence length="214" mass="23663">MRSKFDEQLALLNRDLTKMGSLCEEALALAAKALANADGQTAAKIAPIDSEIDQMERTIESLCLKLLLQQQPVARDLRQISAALKMITDMERIGDQASDIAEIIGFLNGRIGTDAQYICQMAVAAMRMVTESVEAYVKRDVAMAEATIQHDDVVDDLFLKVKESLIQMISANPKDGEYALDLLMIAKYFERIGDHATNIAEWVVFSVTGVHEQV</sequence>
<evidence type="ECO:0000256" key="1">
    <source>
        <dbReference type="ARBA" id="ARBA00004496"/>
    </source>
</evidence>
<dbReference type="Pfam" id="PF01895">
    <property type="entry name" value="PhoU"/>
    <property type="match status" value="2"/>
</dbReference>
<comment type="subunit">
    <text evidence="3 7">Homodimer.</text>
</comment>
<dbReference type="Gene3D" id="1.20.58.220">
    <property type="entry name" value="Phosphate transport system protein phou homolog 2, domain 2"/>
    <property type="match status" value="1"/>
</dbReference>
<evidence type="ECO:0000256" key="5">
    <source>
        <dbReference type="ARBA" id="ARBA00022490"/>
    </source>
</evidence>
<evidence type="ECO:0000256" key="4">
    <source>
        <dbReference type="ARBA" id="ARBA00022448"/>
    </source>
</evidence>
<evidence type="ECO:0000259" key="8">
    <source>
        <dbReference type="Pfam" id="PF01895"/>
    </source>
</evidence>
<dbReference type="SUPFAM" id="SSF109755">
    <property type="entry name" value="PhoU-like"/>
    <property type="match status" value="1"/>
</dbReference>
<dbReference type="Proteomes" id="UP001198200">
    <property type="component" value="Unassembled WGS sequence"/>
</dbReference>
<dbReference type="PANTHER" id="PTHR42930:SF3">
    <property type="entry name" value="PHOSPHATE-SPECIFIC TRANSPORT SYSTEM ACCESSORY PROTEIN PHOU"/>
    <property type="match status" value="1"/>
</dbReference>
<feature type="domain" description="PhoU" evidence="8">
    <location>
        <begin position="16"/>
        <end position="104"/>
    </location>
</feature>
<comment type="caution">
    <text evidence="9">The sequence shown here is derived from an EMBL/GenBank/DDBJ whole genome shotgun (WGS) entry which is preliminary data.</text>
</comment>
<comment type="subcellular location">
    <subcellularLocation>
        <location evidence="1 7">Cytoplasm</location>
    </subcellularLocation>
</comment>
<dbReference type="PANTHER" id="PTHR42930">
    <property type="entry name" value="PHOSPHATE-SPECIFIC TRANSPORT SYSTEM ACCESSORY PROTEIN PHOU"/>
    <property type="match status" value="1"/>
</dbReference>
<gene>
    <name evidence="9" type="primary">phoU</name>
    <name evidence="9" type="ORF">LKD48_11070</name>
</gene>
<evidence type="ECO:0000313" key="9">
    <source>
        <dbReference type="EMBL" id="MCC2222172.1"/>
    </source>
</evidence>
<dbReference type="PIRSF" id="PIRSF003107">
    <property type="entry name" value="PhoU"/>
    <property type="match status" value="1"/>
</dbReference>
<dbReference type="FunFam" id="1.20.58.220:FF:000004">
    <property type="entry name" value="Phosphate-specific transport system accessory protein PhoU"/>
    <property type="match status" value="1"/>
</dbReference>
<evidence type="ECO:0000256" key="3">
    <source>
        <dbReference type="ARBA" id="ARBA00011738"/>
    </source>
</evidence>
<evidence type="ECO:0000256" key="6">
    <source>
        <dbReference type="ARBA" id="ARBA00022592"/>
    </source>
</evidence>
<dbReference type="GO" id="GO:0030643">
    <property type="term" value="P:intracellular phosphate ion homeostasis"/>
    <property type="evidence" value="ECO:0007669"/>
    <property type="project" value="InterPro"/>
</dbReference>
<accession>A0AAE3E4N5</accession>
<comment type="function">
    <text evidence="7">Plays a role in the regulation of phosphate uptake.</text>
</comment>
<evidence type="ECO:0000256" key="7">
    <source>
        <dbReference type="PIRNR" id="PIRNR003107"/>
    </source>
</evidence>
<evidence type="ECO:0000256" key="2">
    <source>
        <dbReference type="ARBA" id="ARBA00008107"/>
    </source>
</evidence>
<keyword evidence="5 7" id="KW-0963">Cytoplasm</keyword>
<reference evidence="9 10" key="1">
    <citation type="submission" date="2021-10" db="EMBL/GenBank/DDBJ databases">
        <title>Anaerobic single-cell dispensing facilitates the cultivation of human gut bacteria.</title>
        <authorList>
            <person name="Afrizal A."/>
        </authorList>
    </citation>
    <scope>NUCLEOTIDE SEQUENCE [LARGE SCALE GENOMIC DNA]</scope>
    <source>
        <strain evidence="9 10">CLA-AA-H224</strain>
    </source>
</reference>
<dbReference type="GO" id="GO:0006817">
    <property type="term" value="P:phosphate ion transport"/>
    <property type="evidence" value="ECO:0007669"/>
    <property type="project" value="UniProtKB-KW"/>
</dbReference>
<feature type="domain" description="PhoU" evidence="8">
    <location>
        <begin position="118"/>
        <end position="203"/>
    </location>
</feature>
<dbReference type="RefSeq" id="WP_308732050.1">
    <property type="nucleotide sequence ID" value="NZ_JAJEQN010000028.1"/>
</dbReference>
<dbReference type="InterPro" id="IPR038078">
    <property type="entry name" value="PhoU-like_sf"/>
</dbReference>
<dbReference type="InterPro" id="IPR028366">
    <property type="entry name" value="PhoU"/>
</dbReference>
<organism evidence="9 10">
    <name type="scientific">Anthropogastromicrobium aceti</name>
    <dbReference type="NCBI Taxonomy" id="2981768"/>
    <lineage>
        <taxon>Bacteria</taxon>
        <taxon>Bacillati</taxon>
        <taxon>Bacillota</taxon>
        <taxon>Clostridia</taxon>
        <taxon>Lachnospirales</taxon>
        <taxon>Lachnospiraceae</taxon>
        <taxon>Anthropogastromicrobium</taxon>
    </lineage>
</organism>
<keyword evidence="4 7" id="KW-0813">Transport</keyword>
<dbReference type="AlphaFoldDB" id="A0AAE3E4N5"/>
<dbReference type="InterPro" id="IPR026022">
    <property type="entry name" value="PhoU_dom"/>
</dbReference>
<evidence type="ECO:0000313" key="10">
    <source>
        <dbReference type="Proteomes" id="UP001198200"/>
    </source>
</evidence>
<keyword evidence="10" id="KW-1185">Reference proteome</keyword>
<dbReference type="GO" id="GO:0005737">
    <property type="term" value="C:cytoplasm"/>
    <property type="evidence" value="ECO:0007669"/>
    <property type="project" value="UniProtKB-SubCell"/>
</dbReference>
<name>A0AAE3E4N5_9FIRM</name>
<protein>
    <recommendedName>
        <fullName evidence="7">Phosphate-specific transport system accessory protein PhoU</fullName>
    </recommendedName>
</protein>
<dbReference type="NCBIfam" id="TIGR02135">
    <property type="entry name" value="phoU_full"/>
    <property type="match status" value="1"/>
</dbReference>
<proteinExistence type="inferred from homology"/>